<dbReference type="STRING" id="34506.A0A090MZS9"/>
<evidence type="ECO:0000256" key="1">
    <source>
        <dbReference type="ARBA" id="ARBA00000724"/>
    </source>
</evidence>
<evidence type="ECO:0000256" key="7">
    <source>
        <dbReference type="PIRNR" id="PIRNR016305"/>
    </source>
</evidence>
<feature type="binding site" evidence="8">
    <location>
        <position position="225"/>
    </location>
    <ligand>
        <name>S-adenosyl-L-methionine</name>
        <dbReference type="ChEBI" id="CHEBI:59789"/>
    </ligand>
</feature>
<dbReference type="GO" id="GO:0009966">
    <property type="term" value="P:regulation of signal transduction"/>
    <property type="evidence" value="ECO:0007669"/>
    <property type="project" value="UniProtKB-ARBA"/>
</dbReference>
<evidence type="ECO:0000313" key="9">
    <source>
        <dbReference type="EMBL" id="CEF69464.1"/>
    </source>
</evidence>
<organism evidence="9">
    <name type="scientific">Strongyloides ratti</name>
    <name type="common">Parasitic roundworm</name>
    <dbReference type="NCBI Taxonomy" id="34506"/>
    <lineage>
        <taxon>Eukaryota</taxon>
        <taxon>Metazoa</taxon>
        <taxon>Ecdysozoa</taxon>
        <taxon>Nematoda</taxon>
        <taxon>Chromadorea</taxon>
        <taxon>Rhabditida</taxon>
        <taxon>Tylenchina</taxon>
        <taxon>Panagrolaimomorpha</taxon>
        <taxon>Strongyloidoidea</taxon>
        <taxon>Strongyloididae</taxon>
        <taxon>Strongyloides</taxon>
    </lineage>
</organism>
<dbReference type="SUPFAM" id="SSF53335">
    <property type="entry name" value="S-adenosyl-L-methionine-dependent methyltransferases"/>
    <property type="match status" value="1"/>
</dbReference>
<keyword evidence="10" id="KW-1185">Reference proteome</keyword>
<dbReference type="PIRSF" id="PIRSF016305">
    <property type="entry name" value="LCM_mtfrase"/>
    <property type="match status" value="1"/>
</dbReference>
<feature type="binding site" evidence="8">
    <location>
        <begin position="198"/>
        <end position="199"/>
    </location>
    <ligand>
        <name>S-adenosyl-L-methionine</name>
        <dbReference type="ChEBI" id="CHEBI:59789"/>
    </ligand>
</feature>
<dbReference type="InterPro" id="IPR016651">
    <property type="entry name" value="LCMT1"/>
</dbReference>
<evidence type="ECO:0000313" key="12">
    <source>
        <dbReference type="WormBase" id="SRAE_2000411300"/>
    </source>
</evidence>
<comment type="catalytic activity">
    <reaction evidence="1 7">
        <text>[phosphatase 2A protein]-C-terminal L-leucine + S-adenosyl-L-methionine = [phosphatase 2A protein]-C-terminal L-leucine methyl ester + S-adenosyl-L-homocysteine</text>
        <dbReference type="Rhea" id="RHEA:48544"/>
        <dbReference type="Rhea" id="RHEA-COMP:12134"/>
        <dbReference type="Rhea" id="RHEA-COMP:12135"/>
        <dbReference type="ChEBI" id="CHEBI:57856"/>
        <dbReference type="ChEBI" id="CHEBI:59789"/>
        <dbReference type="ChEBI" id="CHEBI:90516"/>
        <dbReference type="ChEBI" id="CHEBI:90517"/>
        <dbReference type="EC" id="2.1.1.233"/>
    </reaction>
</comment>
<evidence type="ECO:0000256" key="4">
    <source>
        <dbReference type="ARBA" id="ARBA00022603"/>
    </source>
</evidence>
<reference evidence="9 10" key="1">
    <citation type="submission" date="2014-09" db="EMBL/GenBank/DDBJ databases">
        <authorList>
            <person name="Martin A.A."/>
        </authorList>
    </citation>
    <scope>NUCLEOTIDE SEQUENCE</scope>
    <source>
        <strain evidence="10">ED321</strain>
        <strain evidence="9">ED321 Heterogonic</strain>
    </source>
</reference>
<dbReference type="OrthoDB" id="203237at2759"/>
<evidence type="ECO:0000313" key="10">
    <source>
        <dbReference type="Proteomes" id="UP000035682"/>
    </source>
</evidence>
<feature type="binding site" evidence="8">
    <location>
        <position position="101"/>
    </location>
    <ligand>
        <name>S-adenosyl-L-methionine</name>
        <dbReference type="ChEBI" id="CHEBI:59789"/>
    </ligand>
</feature>
<dbReference type="GO" id="GO:0005829">
    <property type="term" value="C:cytosol"/>
    <property type="evidence" value="ECO:0007669"/>
    <property type="project" value="TreeGrafter"/>
</dbReference>
<dbReference type="EC" id="2.1.1.233" evidence="7"/>
<dbReference type="EMBL" id="LN609529">
    <property type="protein sequence ID" value="CEF69464.1"/>
    <property type="molecule type" value="Genomic_DNA"/>
</dbReference>
<comment type="similarity">
    <text evidence="3 7">Belongs to the methyltransferase superfamily. LCMT family.</text>
</comment>
<dbReference type="Pfam" id="PF04072">
    <property type="entry name" value="LCM"/>
    <property type="match status" value="1"/>
</dbReference>
<comment type="function">
    <text evidence="2 7">Methylates the carboxyl group of the C-terminal leucine residue of protein phosphatase 2A catalytic subunits to form alpha-leucine ester residues.</text>
</comment>
<evidence type="ECO:0000256" key="6">
    <source>
        <dbReference type="ARBA" id="ARBA00022691"/>
    </source>
</evidence>
<gene>
    <name evidence="9 11 12" type="ORF">SRAE_2000411300</name>
</gene>
<sequence>MKNARLKNNTTHDLVSVTIMDNERDSGNSYLLSEIHTRRRQNSFTDDYSVQKTNDDATECKYVAVKKKYWDDPYISKFVSHQVDSNLIRRDPEILRGYWARVTGIRSLICNFIKKAGPTCQIINLGAGFDTNYWWLKKFTELKFASFVEFDFSSVTSKKIRFIRKPGNNTLTELFSEKITECQHNDLYAGDYKLCGADLRQHDEFMGKLEKAKLNKDAPTLIIAECVLVYMKPEKSEELIRSLSEYFKVISFINYEQVCLNDNFGQVMIHNLNQRGITLDGLSSCNSIQDQVDRFKKNGFNEVSIWKMNEVYSKYLPEQERKAIESLEMLDENELLVQLLEHYCIVYSSKCDSQFEGNFKSLSEITIS</sequence>
<dbReference type="WBParaSite" id="SRAE_2000411300.1">
    <property type="protein sequence ID" value="SRAE_2000411300.1"/>
    <property type="gene ID" value="WBGene00264341"/>
</dbReference>
<dbReference type="PANTHER" id="PTHR13600">
    <property type="entry name" value="LEUCINE CARBOXYL METHYLTRANSFERASE"/>
    <property type="match status" value="1"/>
</dbReference>
<accession>A0A090MZS9</accession>
<keyword evidence="4 7" id="KW-0489">Methyltransferase</keyword>
<evidence type="ECO:0000256" key="8">
    <source>
        <dbReference type="PIRSR" id="PIRSR016305-1"/>
    </source>
</evidence>
<evidence type="ECO:0000313" key="11">
    <source>
        <dbReference type="WBParaSite" id="SRAE_2000411300.1"/>
    </source>
</evidence>
<protein>
    <recommendedName>
        <fullName evidence="7">Leucine carboxyl methyltransferase 1</fullName>
        <ecNumber evidence="7">2.1.1.233</ecNumber>
    </recommendedName>
</protein>
<dbReference type="GeneID" id="36381834"/>
<dbReference type="CTD" id="36381834"/>
<name>A0A090MZS9_STRRB</name>
<dbReference type="WormBase" id="SRAE_2000411300">
    <property type="protein sequence ID" value="SRP10593"/>
    <property type="gene ID" value="WBGene00264341"/>
</dbReference>
<proteinExistence type="inferred from homology"/>
<dbReference type="GO" id="GO:0032259">
    <property type="term" value="P:methylation"/>
    <property type="evidence" value="ECO:0007669"/>
    <property type="project" value="UniProtKB-KW"/>
</dbReference>
<evidence type="ECO:0000256" key="2">
    <source>
        <dbReference type="ARBA" id="ARBA00003455"/>
    </source>
</evidence>
<dbReference type="RefSeq" id="XP_024508664.1">
    <property type="nucleotide sequence ID" value="XM_024642944.1"/>
</dbReference>
<reference evidence="11" key="2">
    <citation type="submission" date="2020-12" db="UniProtKB">
        <authorList>
            <consortium name="WormBaseParasite"/>
        </authorList>
    </citation>
    <scope>IDENTIFICATION</scope>
</reference>
<dbReference type="OMA" id="IIYEPIR"/>
<dbReference type="InterPro" id="IPR029063">
    <property type="entry name" value="SAM-dependent_MTases_sf"/>
</dbReference>
<dbReference type="FunFam" id="3.40.50.150:FF:000092">
    <property type="entry name" value="Leucine carboxyl methyltransferase 1"/>
    <property type="match status" value="1"/>
</dbReference>
<dbReference type="AlphaFoldDB" id="A0A090MZS9"/>
<keyword evidence="6 7" id="KW-0949">S-adenosyl-L-methionine</keyword>
<feature type="binding site" evidence="8">
    <location>
        <position position="126"/>
    </location>
    <ligand>
        <name>S-adenosyl-L-methionine</name>
        <dbReference type="ChEBI" id="CHEBI:59789"/>
    </ligand>
</feature>
<dbReference type="InterPro" id="IPR007213">
    <property type="entry name" value="Ppm1/Ppm2/Tcmp"/>
</dbReference>
<dbReference type="Gene3D" id="3.40.50.150">
    <property type="entry name" value="Vaccinia Virus protein VP39"/>
    <property type="match status" value="1"/>
</dbReference>
<keyword evidence="5 7" id="KW-0808">Transferase</keyword>
<dbReference type="PANTHER" id="PTHR13600:SF33">
    <property type="entry name" value="LEUCINE CARBOXYL METHYLTRANSFERASE 1"/>
    <property type="match status" value="1"/>
</dbReference>
<dbReference type="eggNOG" id="KOG2918">
    <property type="taxonomic scope" value="Eukaryota"/>
</dbReference>
<evidence type="ECO:0000256" key="3">
    <source>
        <dbReference type="ARBA" id="ARBA00010703"/>
    </source>
</evidence>
<evidence type="ECO:0000256" key="5">
    <source>
        <dbReference type="ARBA" id="ARBA00022679"/>
    </source>
</evidence>
<dbReference type="Proteomes" id="UP000035682">
    <property type="component" value="Unplaced"/>
</dbReference>
<dbReference type="GO" id="GO:0018423">
    <property type="term" value="F:protein C-terminal leucine carboxyl O-methyltransferase activity"/>
    <property type="evidence" value="ECO:0007669"/>
    <property type="project" value="UniProtKB-EC"/>
</dbReference>